<keyword evidence="7" id="KW-0732">Signal</keyword>
<keyword evidence="3 6" id="KW-1133">Transmembrane helix</keyword>
<dbReference type="PROSITE" id="PS50011">
    <property type="entry name" value="PROTEIN_KINASE_DOM"/>
    <property type="match status" value="1"/>
</dbReference>
<protein>
    <recommendedName>
        <fullName evidence="12">PPM-type phosphatase domain-containing protein</fullName>
    </recommendedName>
</protein>
<dbReference type="PROSITE" id="PS51746">
    <property type="entry name" value="PPM_2"/>
    <property type="match status" value="1"/>
</dbReference>
<evidence type="ECO:0000313" key="11">
    <source>
        <dbReference type="Proteomes" id="UP000326396"/>
    </source>
</evidence>
<keyword evidence="4 6" id="KW-0472">Membrane</keyword>
<name>A0A5N6PG66_9ASTR</name>
<dbReference type="Proteomes" id="UP000326396">
    <property type="component" value="Linkage Group LG13"/>
</dbReference>
<dbReference type="GO" id="GO:0004672">
    <property type="term" value="F:protein kinase activity"/>
    <property type="evidence" value="ECO:0007669"/>
    <property type="project" value="InterPro"/>
</dbReference>
<keyword evidence="11" id="KW-1185">Reference proteome</keyword>
<evidence type="ECO:0000256" key="2">
    <source>
        <dbReference type="ARBA" id="ARBA00022692"/>
    </source>
</evidence>
<dbReference type="Pfam" id="PF00069">
    <property type="entry name" value="Pkinase"/>
    <property type="match status" value="1"/>
</dbReference>
<dbReference type="InterPro" id="IPR006214">
    <property type="entry name" value="Bax_inhibitor_1-related"/>
</dbReference>
<dbReference type="InterPro" id="IPR011009">
    <property type="entry name" value="Kinase-like_dom_sf"/>
</dbReference>
<reference evidence="10 11" key="1">
    <citation type="submission" date="2019-05" db="EMBL/GenBank/DDBJ databases">
        <title>Mikania micrantha, genome provides insights into the molecular mechanism of rapid growth.</title>
        <authorList>
            <person name="Liu B."/>
        </authorList>
    </citation>
    <scope>NUCLEOTIDE SEQUENCE [LARGE SCALE GENOMIC DNA]</scope>
    <source>
        <strain evidence="10">NLD-2019</strain>
        <tissue evidence="10">Leaf</tissue>
    </source>
</reference>
<evidence type="ECO:0008006" key="12">
    <source>
        <dbReference type="Google" id="ProtNLM"/>
    </source>
</evidence>
<gene>
    <name evidence="10" type="ORF">E3N88_11387</name>
</gene>
<evidence type="ECO:0000256" key="6">
    <source>
        <dbReference type="SAM" id="Phobius"/>
    </source>
</evidence>
<dbReference type="CDD" id="cd10429">
    <property type="entry name" value="GAAP_like"/>
    <property type="match status" value="1"/>
</dbReference>
<sequence>MKKHIFVFTALGFVIGIITLTAGESSTCLAVYKEGGAPAVFQSPECPRWSLPKHDSRRQSTAGICQSATRQGRRKSQEDRTFCTLDIRIPFPDPQGIRDTSVGIVAVFDGHNGAEASEMASKLLLEYFMLHTFFLLDTTFFFLSKISKGMLPNMGGRDYASQMLGWDEKLGDYVLQIGRIKFTLSKIFNGDFRLEILKESLLKAIDDIDAAFCKEASRYNFNSGSTATVILIADSHILVANVGDSKAFLCSEMFQSPPEAKATLLRLYRKRRSDGASIRMKDYGNLKLAASDGLTHLAAKELTKDHHPNRVDERSRVESAGGYVLEWGGVSRVNGHLAVSRSIGDLPFKSFGVISVPEVTDWQPLAANDSYLVAASDGVLEKLGPQDVCDLFWELHTHAPLDLQYSSSCSYSLADCIVDTALEKGSMDNVAAVVVPFGLENLPAERSRVVGLQNYVEGESGLENGNSIIDNFGRLLVEGKHKTYGYFYLSESLNENDECTFWISKDEQDSIHGSMQALPDMLNHNYGGPLNVYREQMMCLHFGRSSGGDRDQCINPEGLASFLGLLESLPTPNAKQDQESFEGTNPNTRYILKKRFDRGSYGEVWVAFHWNHLQQSNESEQSVKGKTFQFHATRHDTENGTSGPLSDNIFILKRIMVERGNTVYLSGIREKYFGELFLNASSYLGSTLSAKDSYPYPCPHPYNLLKINESVTPEHIPSWKKKQPNVVHEEGLKHIARYIESFESKSNEIWLVFRHEGVSLSKLLYSADDRGSTDGTTNENDHFKHVRILHPSKWWHWLKTTEAGQEEMKNLIWQLLMALKSCHDRNITHRDIKPENMIVCFEDQDSGRCLKGSPSGNETYITKMRIIDFGSAMNEFTIKHLYGTAGPSRDEQTYEYMPPEALLNATWYHGPSSITIEYDMWSVGVVILELIIGSPNVFQIDTRTRALLDQLLEGWSEGLKELAYKLRSFMELCILLPGSSAKHLLTWSHNEKRSGSPASWKCSEEFFSSQIKSRDPLKIGFPNIWALRLVRQLLVWDPVSSFIEMWNQPQFGKTDLETGPSRTLYPMMLESPELRWSFIRKIYSIVAVQLLLTVAVGAIVVSYHPIVTFLTTTSGGLACYILLIITPFITLCPLYYYHQRHPVNYILLGIFTVSLAFAVGLTCAFTSGKVILEAVILTAVVVVSLTLFTFWAAKKGYDFNFLGPFLFGAIMVLLIFALIQILFPLGRISVMIYGCLAAIIFCGYIVYDTDNLIKRYTYDEYIWAAVALYLDIINLFMALLTVFRAADS</sequence>
<proteinExistence type="predicted"/>
<keyword evidence="2 6" id="KW-0812">Transmembrane</keyword>
<dbReference type="InterPro" id="IPR001932">
    <property type="entry name" value="PPM-type_phosphatase-like_dom"/>
</dbReference>
<evidence type="ECO:0000256" key="4">
    <source>
        <dbReference type="ARBA" id="ARBA00023136"/>
    </source>
</evidence>
<feature type="transmembrane region" description="Helical" evidence="6">
    <location>
        <begin position="1143"/>
        <end position="1163"/>
    </location>
</feature>
<dbReference type="SMART" id="SM00332">
    <property type="entry name" value="PP2Cc"/>
    <property type="match status" value="1"/>
</dbReference>
<feature type="transmembrane region" description="Helical" evidence="6">
    <location>
        <begin position="1082"/>
        <end position="1103"/>
    </location>
</feature>
<feature type="chain" id="PRO_5024355195" description="PPM-type phosphatase domain-containing protein" evidence="7">
    <location>
        <begin position="24"/>
        <end position="1288"/>
    </location>
</feature>
<organism evidence="10 11">
    <name type="scientific">Mikania micrantha</name>
    <name type="common">bitter vine</name>
    <dbReference type="NCBI Taxonomy" id="192012"/>
    <lineage>
        <taxon>Eukaryota</taxon>
        <taxon>Viridiplantae</taxon>
        <taxon>Streptophyta</taxon>
        <taxon>Embryophyta</taxon>
        <taxon>Tracheophyta</taxon>
        <taxon>Spermatophyta</taxon>
        <taxon>Magnoliopsida</taxon>
        <taxon>eudicotyledons</taxon>
        <taxon>Gunneridae</taxon>
        <taxon>Pentapetalae</taxon>
        <taxon>asterids</taxon>
        <taxon>campanulids</taxon>
        <taxon>Asterales</taxon>
        <taxon>Asteraceae</taxon>
        <taxon>Asteroideae</taxon>
        <taxon>Heliantheae alliance</taxon>
        <taxon>Eupatorieae</taxon>
        <taxon>Mikania</taxon>
    </lineage>
</organism>
<feature type="transmembrane region" description="Helical" evidence="6">
    <location>
        <begin position="1262"/>
        <end position="1283"/>
    </location>
</feature>
<evidence type="ECO:0000256" key="7">
    <source>
        <dbReference type="SAM" id="SignalP"/>
    </source>
</evidence>
<accession>A0A5N6PG66</accession>
<dbReference type="PANTHER" id="PTHR23291">
    <property type="entry name" value="BAX INHIBITOR-RELATED"/>
    <property type="match status" value="1"/>
</dbReference>
<dbReference type="Gene3D" id="3.60.40.10">
    <property type="entry name" value="PPM-type phosphatase domain"/>
    <property type="match status" value="1"/>
</dbReference>
<dbReference type="Pfam" id="PF00481">
    <property type="entry name" value="PP2C"/>
    <property type="match status" value="2"/>
</dbReference>
<dbReference type="PROSITE" id="PS00108">
    <property type="entry name" value="PROTEIN_KINASE_ST"/>
    <property type="match status" value="1"/>
</dbReference>
<dbReference type="SUPFAM" id="SSF56112">
    <property type="entry name" value="Protein kinase-like (PK-like)"/>
    <property type="match status" value="1"/>
</dbReference>
<dbReference type="InterPro" id="IPR008271">
    <property type="entry name" value="Ser/Thr_kinase_AS"/>
</dbReference>
<dbReference type="SUPFAM" id="SSF81606">
    <property type="entry name" value="PP2C-like"/>
    <property type="match status" value="1"/>
</dbReference>
<evidence type="ECO:0000256" key="5">
    <source>
        <dbReference type="SAM" id="MobiDB-lite"/>
    </source>
</evidence>
<feature type="domain" description="Protein kinase" evidence="8">
    <location>
        <begin position="590"/>
        <end position="1007"/>
    </location>
</feature>
<feature type="transmembrane region" description="Helical" evidence="6">
    <location>
        <begin position="1230"/>
        <end position="1247"/>
    </location>
</feature>
<comment type="subcellular location">
    <subcellularLocation>
        <location evidence="1">Membrane</location>
        <topology evidence="1">Multi-pass membrane protein</topology>
    </subcellularLocation>
</comment>
<dbReference type="SMART" id="SM00220">
    <property type="entry name" value="S_TKc"/>
    <property type="match status" value="1"/>
</dbReference>
<feature type="transmembrane region" description="Helical" evidence="6">
    <location>
        <begin position="1115"/>
        <end position="1137"/>
    </location>
</feature>
<dbReference type="OrthoDB" id="10264738at2759"/>
<evidence type="ECO:0000313" key="10">
    <source>
        <dbReference type="EMBL" id="KAD6120116.1"/>
    </source>
</evidence>
<feature type="transmembrane region" description="Helical" evidence="6">
    <location>
        <begin position="1170"/>
        <end position="1193"/>
    </location>
</feature>
<evidence type="ECO:0000256" key="1">
    <source>
        <dbReference type="ARBA" id="ARBA00004141"/>
    </source>
</evidence>
<dbReference type="CDD" id="cd00143">
    <property type="entry name" value="PP2Cc"/>
    <property type="match status" value="1"/>
</dbReference>
<dbReference type="Pfam" id="PF01027">
    <property type="entry name" value="Bax1-I"/>
    <property type="match status" value="1"/>
</dbReference>
<dbReference type="InterPro" id="IPR036457">
    <property type="entry name" value="PPM-type-like_dom_sf"/>
</dbReference>
<feature type="compositionally biased region" description="Polar residues" evidence="5">
    <location>
        <begin position="59"/>
        <end position="70"/>
    </location>
</feature>
<dbReference type="GO" id="GO:0005524">
    <property type="term" value="F:ATP binding"/>
    <property type="evidence" value="ECO:0007669"/>
    <property type="project" value="InterPro"/>
</dbReference>
<feature type="domain" description="PPM-type phosphatase" evidence="9">
    <location>
        <begin position="64"/>
        <end position="437"/>
    </location>
</feature>
<dbReference type="InterPro" id="IPR000719">
    <property type="entry name" value="Prot_kinase_dom"/>
</dbReference>
<dbReference type="EMBL" id="SZYD01000005">
    <property type="protein sequence ID" value="KAD6120116.1"/>
    <property type="molecule type" value="Genomic_DNA"/>
</dbReference>
<evidence type="ECO:0000256" key="3">
    <source>
        <dbReference type="ARBA" id="ARBA00022989"/>
    </source>
</evidence>
<feature type="transmembrane region" description="Helical" evidence="6">
    <location>
        <begin position="1205"/>
        <end position="1223"/>
    </location>
</feature>
<comment type="caution">
    <text evidence="10">The sequence shown here is derived from an EMBL/GenBank/DDBJ whole genome shotgun (WGS) entry which is preliminary data.</text>
</comment>
<evidence type="ECO:0000259" key="9">
    <source>
        <dbReference type="PROSITE" id="PS51746"/>
    </source>
</evidence>
<feature type="region of interest" description="Disordered" evidence="5">
    <location>
        <begin position="52"/>
        <end position="77"/>
    </location>
</feature>
<dbReference type="GO" id="GO:0016020">
    <property type="term" value="C:membrane"/>
    <property type="evidence" value="ECO:0007669"/>
    <property type="project" value="UniProtKB-SubCell"/>
</dbReference>
<dbReference type="Gene3D" id="1.10.510.10">
    <property type="entry name" value="Transferase(Phosphotransferase) domain 1"/>
    <property type="match status" value="1"/>
</dbReference>
<dbReference type="PANTHER" id="PTHR23291:SF31">
    <property type="entry name" value="PROTEIN LIFEGUARD 4"/>
    <property type="match status" value="1"/>
</dbReference>
<evidence type="ECO:0000259" key="8">
    <source>
        <dbReference type="PROSITE" id="PS50011"/>
    </source>
</evidence>
<feature type="signal peptide" evidence="7">
    <location>
        <begin position="1"/>
        <end position="23"/>
    </location>
</feature>